<sequence length="198" mass="20977">MGHSQQDKAASHDRVVRVAAARFREAGLDGPAVAELMQEAGLTHGGFYRHFRSREDLVAEAVEHMRTQFEHGMAAAAENGFTGLINQYLTEAHRDSPATGCAVVAVGGDVARSGERARAAYTHQVELYLELIGELIGEPVGGVGGTADPAARQRAVTTLSTMVGAMLIARAVNSSELSQEFLDTVRGHLTGQAGERPA</sequence>
<keyword evidence="1" id="KW-0805">Transcription regulation</keyword>
<dbReference type="PANTHER" id="PTHR47506">
    <property type="entry name" value="TRANSCRIPTIONAL REGULATORY PROTEIN"/>
    <property type="match status" value="1"/>
</dbReference>
<dbReference type="PROSITE" id="PS50977">
    <property type="entry name" value="HTH_TETR_2"/>
    <property type="match status" value="1"/>
</dbReference>
<dbReference type="Gene3D" id="1.10.357.10">
    <property type="entry name" value="Tetracycline Repressor, domain 2"/>
    <property type="match status" value="1"/>
</dbReference>
<keyword evidence="2 4" id="KW-0238">DNA-binding</keyword>
<evidence type="ECO:0000313" key="7">
    <source>
        <dbReference type="Proteomes" id="UP000032545"/>
    </source>
</evidence>
<name>A0A0D8BF40_9ACTN</name>
<dbReference type="SUPFAM" id="SSF48498">
    <property type="entry name" value="Tetracyclin repressor-like, C-terminal domain"/>
    <property type="match status" value="1"/>
</dbReference>
<dbReference type="GO" id="GO:0003677">
    <property type="term" value="F:DNA binding"/>
    <property type="evidence" value="ECO:0007669"/>
    <property type="project" value="UniProtKB-UniRule"/>
</dbReference>
<dbReference type="Proteomes" id="UP000032545">
    <property type="component" value="Unassembled WGS sequence"/>
</dbReference>
<evidence type="ECO:0000256" key="3">
    <source>
        <dbReference type="ARBA" id="ARBA00023163"/>
    </source>
</evidence>
<dbReference type="AlphaFoldDB" id="A0A0D8BF40"/>
<dbReference type="Pfam" id="PF00440">
    <property type="entry name" value="TetR_N"/>
    <property type="match status" value="1"/>
</dbReference>
<evidence type="ECO:0000259" key="5">
    <source>
        <dbReference type="PROSITE" id="PS50977"/>
    </source>
</evidence>
<protein>
    <submittedName>
        <fullName evidence="6">Transcriptional regulator, TetR family</fullName>
    </submittedName>
</protein>
<dbReference type="PRINTS" id="PR00455">
    <property type="entry name" value="HTHTETR"/>
</dbReference>
<keyword evidence="7" id="KW-1185">Reference proteome</keyword>
<dbReference type="Gene3D" id="1.10.10.60">
    <property type="entry name" value="Homeodomain-like"/>
    <property type="match status" value="1"/>
</dbReference>
<gene>
    <name evidence="6" type="ORF">FF36_03139</name>
</gene>
<dbReference type="OrthoDB" id="3208155at2"/>
<reference evidence="6 7" key="2">
    <citation type="journal article" date="2016" name="Genome Announc.">
        <title>Permanent Draft Genome Sequences for Two Variants of Frankia sp. Strain CpI1, the First Frankia Strain Isolated from Root Nodules of Comptonia peregrina.</title>
        <authorList>
            <person name="Oshone R."/>
            <person name="Hurst S.G.IV."/>
            <person name="Abebe-Akele F."/>
            <person name="Simpson S."/>
            <person name="Morris K."/>
            <person name="Thomas W.K."/>
            <person name="Tisa L.S."/>
        </authorList>
    </citation>
    <scope>NUCLEOTIDE SEQUENCE [LARGE SCALE GENOMIC DNA]</scope>
    <source>
        <strain evidence="7">CpI1-S</strain>
    </source>
</reference>
<evidence type="ECO:0000256" key="4">
    <source>
        <dbReference type="PROSITE-ProRule" id="PRU00335"/>
    </source>
</evidence>
<feature type="DNA-binding region" description="H-T-H motif" evidence="4">
    <location>
        <begin position="32"/>
        <end position="51"/>
    </location>
</feature>
<dbReference type="PANTHER" id="PTHR47506:SF7">
    <property type="entry name" value="TRANSCRIPTIONAL REGULATORY PROTEIN"/>
    <property type="match status" value="1"/>
</dbReference>
<proteinExistence type="predicted"/>
<evidence type="ECO:0000313" key="6">
    <source>
        <dbReference type="EMBL" id="KJE22609.1"/>
    </source>
</evidence>
<reference evidence="7" key="1">
    <citation type="submission" date="2015-02" db="EMBL/GenBank/DDBJ databases">
        <title>Draft Genome of Frankia sp. CpI1-S.</title>
        <authorList>
            <person name="Oshone R.T."/>
            <person name="Ngom M."/>
            <person name="Ghodhbane-Gtari F."/>
            <person name="Gtari M."/>
            <person name="Morris K."/>
            <person name="Thomas K."/>
            <person name="Sen A."/>
            <person name="Tisa L.S."/>
        </authorList>
    </citation>
    <scope>NUCLEOTIDE SEQUENCE [LARGE SCALE GENOMIC DNA]</scope>
    <source>
        <strain evidence="7">CpI1-S</strain>
    </source>
</reference>
<dbReference type="InterPro" id="IPR036271">
    <property type="entry name" value="Tet_transcr_reg_TetR-rel_C_sf"/>
</dbReference>
<dbReference type="RefSeq" id="WP_044885732.1">
    <property type="nucleotide sequence ID" value="NZ_JYFN01000022.1"/>
</dbReference>
<organism evidence="6 7">
    <name type="scientific">Frankia torreyi</name>
    <dbReference type="NCBI Taxonomy" id="1856"/>
    <lineage>
        <taxon>Bacteria</taxon>
        <taxon>Bacillati</taxon>
        <taxon>Actinomycetota</taxon>
        <taxon>Actinomycetes</taxon>
        <taxon>Frankiales</taxon>
        <taxon>Frankiaceae</taxon>
        <taxon>Frankia</taxon>
    </lineage>
</organism>
<dbReference type="EMBL" id="JYFN01000022">
    <property type="protein sequence ID" value="KJE22609.1"/>
    <property type="molecule type" value="Genomic_DNA"/>
</dbReference>
<accession>A0A0D8BF40</accession>
<feature type="domain" description="HTH tetR-type" evidence="5">
    <location>
        <begin position="9"/>
        <end position="69"/>
    </location>
</feature>
<dbReference type="PATRIC" id="fig|1502723.3.peg.2539"/>
<keyword evidence="3" id="KW-0804">Transcription</keyword>
<comment type="caution">
    <text evidence="6">The sequence shown here is derived from an EMBL/GenBank/DDBJ whole genome shotgun (WGS) entry which is preliminary data.</text>
</comment>
<dbReference type="InterPro" id="IPR001647">
    <property type="entry name" value="HTH_TetR"/>
</dbReference>
<evidence type="ECO:0000256" key="2">
    <source>
        <dbReference type="ARBA" id="ARBA00023125"/>
    </source>
</evidence>
<dbReference type="InterPro" id="IPR009057">
    <property type="entry name" value="Homeodomain-like_sf"/>
</dbReference>
<evidence type="ECO:0000256" key="1">
    <source>
        <dbReference type="ARBA" id="ARBA00023015"/>
    </source>
</evidence>
<dbReference type="SUPFAM" id="SSF46689">
    <property type="entry name" value="Homeodomain-like"/>
    <property type="match status" value="1"/>
</dbReference>